<dbReference type="Gene3D" id="3.40.190.10">
    <property type="entry name" value="Periplasmic binding protein-like II"/>
    <property type="match status" value="1"/>
</dbReference>
<dbReference type="CDD" id="cd08518">
    <property type="entry name" value="PBP2_NikA_DppA_OppA_like_19"/>
    <property type="match status" value="1"/>
</dbReference>
<dbReference type="Pfam" id="PF00496">
    <property type="entry name" value="SBP_bac_5"/>
    <property type="match status" value="1"/>
</dbReference>
<dbReference type="PROSITE" id="PS51257">
    <property type="entry name" value="PROKAR_LIPOPROTEIN"/>
    <property type="match status" value="1"/>
</dbReference>
<dbReference type="GO" id="GO:0043190">
    <property type="term" value="C:ATP-binding cassette (ABC) transporter complex"/>
    <property type="evidence" value="ECO:0007669"/>
    <property type="project" value="InterPro"/>
</dbReference>
<dbReference type="InterPro" id="IPR000914">
    <property type="entry name" value="SBP_5_dom"/>
</dbReference>
<comment type="caution">
    <text evidence="6">The sequence shown here is derived from an EMBL/GenBank/DDBJ whole genome shotgun (WGS) entry which is preliminary data.</text>
</comment>
<dbReference type="RefSeq" id="WP_183647270.1">
    <property type="nucleotide sequence ID" value="NZ_BAAAXX010000119.1"/>
</dbReference>
<evidence type="ECO:0000313" key="6">
    <source>
        <dbReference type="EMBL" id="MBB3727123.1"/>
    </source>
</evidence>
<dbReference type="AlphaFoldDB" id="A0A7W5V6Y1"/>
<dbReference type="GO" id="GO:0042597">
    <property type="term" value="C:periplasmic space"/>
    <property type="evidence" value="ECO:0007669"/>
    <property type="project" value="UniProtKB-ARBA"/>
</dbReference>
<accession>A0A7W5V6Y1</accession>
<dbReference type="PANTHER" id="PTHR30290">
    <property type="entry name" value="PERIPLASMIC BINDING COMPONENT OF ABC TRANSPORTER"/>
    <property type="match status" value="1"/>
</dbReference>
<name>A0A7W5V6Y1_9ACTN</name>
<dbReference type="InterPro" id="IPR039424">
    <property type="entry name" value="SBP_5"/>
</dbReference>
<reference evidence="6 7" key="1">
    <citation type="submission" date="2020-08" db="EMBL/GenBank/DDBJ databases">
        <title>Sequencing the genomes of 1000 actinobacteria strains.</title>
        <authorList>
            <person name="Klenk H.-P."/>
        </authorList>
    </citation>
    <scope>NUCLEOTIDE SEQUENCE [LARGE SCALE GENOMIC DNA]</scope>
    <source>
        <strain evidence="6 7">DSM 44320</strain>
    </source>
</reference>
<dbReference type="GO" id="GO:0015833">
    <property type="term" value="P:peptide transport"/>
    <property type="evidence" value="ECO:0007669"/>
    <property type="project" value="TreeGrafter"/>
</dbReference>
<protein>
    <submittedName>
        <fullName evidence="6">Peptide/nickel transport system substrate-binding protein</fullName>
    </submittedName>
</protein>
<dbReference type="PIRSF" id="PIRSF002741">
    <property type="entry name" value="MppA"/>
    <property type="match status" value="1"/>
</dbReference>
<dbReference type="PANTHER" id="PTHR30290:SF9">
    <property type="entry name" value="OLIGOPEPTIDE-BINDING PROTEIN APPA"/>
    <property type="match status" value="1"/>
</dbReference>
<dbReference type="EMBL" id="JACIBV010000001">
    <property type="protein sequence ID" value="MBB3727123.1"/>
    <property type="molecule type" value="Genomic_DNA"/>
</dbReference>
<evidence type="ECO:0000256" key="1">
    <source>
        <dbReference type="ARBA" id="ARBA00005695"/>
    </source>
</evidence>
<dbReference type="SUPFAM" id="SSF53850">
    <property type="entry name" value="Periplasmic binding protein-like II"/>
    <property type="match status" value="1"/>
</dbReference>
<dbReference type="Gene3D" id="3.10.105.10">
    <property type="entry name" value="Dipeptide-binding Protein, Domain 3"/>
    <property type="match status" value="1"/>
</dbReference>
<comment type="similarity">
    <text evidence="1">Belongs to the bacterial solute-binding protein 5 family.</text>
</comment>
<dbReference type="Gene3D" id="3.90.76.10">
    <property type="entry name" value="Dipeptide-binding Protein, Domain 1"/>
    <property type="match status" value="1"/>
</dbReference>
<keyword evidence="2" id="KW-0813">Transport</keyword>
<dbReference type="GeneID" id="95389439"/>
<feature type="signal peptide" evidence="4">
    <location>
        <begin position="1"/>
        <end position="27"/>
    </location>
</feature>
<feature type="chain" id="PRO_5031288557" evidence="4">
    <location>
        <begin position="28"/>
        <end position="502"/>
    </location>
</feature>
<evidence type="ECO:0000259" key="5">
    <source>
        <dbReference type="Pfam" id="PF00496"/>
    </source>
</evidence>
<evidence type="ECO:0000256" key="3">
    <source>
        <dbReference type="ARBA" id="ARBA00022729"/>
    </source>
</evidence>
<keyword evidence="7" id="KW-1185">Reference proteome</keyword>
<dbReference type="Proteomes" id="UP000579945">
    <property type="component" value="Unassembled WGS sequence"/>
</dbReference>
<evidence type="ECO:0000256" key="2">
    <source>
        <dbReference type="ARBA" id="ARBA00022448"/>
    </source>
</evidence>
<feature type="domain" description="Solute-binding protein family 5" evidence="5">
    <location>
        <begin position="70"/>
        <end position="408"/>
    </location>
</feature>
<gene>
    <name evidence="6" type="ORF">FHR33_002983</name>
</gene>
<evidence type="ECO:0000313" key="7">
    <source>
        <dbReference type="Proteomes" id="UP000579945"/>
    </source>
</evidence>
<proteinExistence type="inferred from homology"/>
<dbReference type="InterPro" id="IPR030678">
    <property type="entry name" value="Peptide/Ni-bd"/>
</dbReference>
<keyword evidence="3 4" id="KW-0732">Signal</keyword>
<evidence type="ECO:0000256" key="4">
    <source>
        <dbReference type="SAM" id="SignalP"/>
    </source>
</evidence>
<organism evidence="6 7">
    <name type="scientific">Nonomuraea dietziae</name>
    <dbReference type="NCBI Taxonomy" id="65515"/>
    <lineage>
        <taxon>Bacteria</taxon>
        <taxon>Bacillati</taxon>
        <taxon>Actinomycetota</taxon>
        <taxon>Actinomycetes</taxon>
        <taxon>Streptosporangiales</taxon>
        <taxon>Streptosporangiaceae</taxon>
        <taxon>Nonomuraea</taxon>
    </lineage>
</organism>
<dbReference type="GO" id="GO:1904680">
    <property type="term" value="F:peptide transmembrane transporter activity"/>
    <property type="evidence" value="ECO:0007669"/>
    <property type="project" value="TreeGrafter"/>
</dbReference>
<sequence length="502" mass="54097">MLSRLWPAALVAVLALTACSAPSTAPAADDAFVIAISSEFETLDPVKGYAPDGGSMMFDGLMTRSADLTLRPALATAPPVVSADGLSAVFTLRQGVRFHDGRPLTAKDVAYTYTSVKGSPIGGDYEAIDTVTAKDDHTVEFRLKHAYAPLTQRTTLGIVPEGGFPAGKPIGTGPYTFVSWTPGDKVVMTANKDYWGGAPAIGRVVVAFAADDNVRATRLAAGEFDATILPPKAAARFENQRGLKVYKVDSADYRGIMWPFKQKVTGDVAIRKAMSLAIDRQAMVDTILAGAGKPAYGPVSPDTVWHNPSVTGRTDPEAARKLLDEAGHKPGPDGIRASFTLMYPAGDSLRKELSLAVASDAKKIGIDVKLAGLDWDAIEPRMARDALMMGYGSPYDPDYVNFELFHSKFAGQGFFNPGHYDNPKVDAALEKGRASTDQAVRRQAYQDFQQLVHDDEAWTYLAFLKHVYVIRGDYQGVTPSVDAHEHATGGLFRDLHTWKPAA</sequence>